<organism evidence="6">
    <name type="scientific">Salvia splendens</name>
    <name type="common">Scarlet sage</name>
    <dbReference type="NCBI Taxonomy" id="180675"/>
    <lineage>
        <taxon>Eukaryota</taxon>
        <taxon>Viridiplantae</taxon>
        <taxon>Streptophyta</taxon>
        <taxon>Embryophyta</taxon>
        <taxon>Tracheophyta</taxon>
        <taxon>Spermatophyta</taxon>
        <taxon>Magnoliopsida</taxon>
        <taxon>eudicotyledons</taxon>
        <taxon>Gunneridae</taxon>
        <taxon>Pentapetalae</taxon>
        <taxon>asterids</taxon>
        <taxon>lamiids</taxon>
        <taxon>Lamiales</taxon>
        <taxon>Lamiaceae</taxon>
        <taxon>Nepetoideae</taxon>
        <taxon>Mentheae</taxon>
        <taxon>Salviinae</taxon>
        <taxon>Salvia</taxon>
        <taxon>Salvia subgen. Calosphace</taxon>
        <taxon>core Calosphace</taxon>
    </lineage>
</organism>
<name>A0A8X8XWX5_SALSN</name>
<sequence>MRYNSTRYKRSEQTSNLKSSNQQTEQIQVENGEEIEGSAINMLLCLPTVIIAPGSSCDFQLADYIWYEEDVWTEVAKFLDGKSLMMLAVTCKWFHRIMMEDSVWKYACLRDLRIPDPGNVPFKWIELYTTAFDGSHTYMFRQQEKHIDWMRIGAFLFDSPDALLTESLIERIKIPKEETMEKMVHKESFCLLNNIKTGIWIADLQLVRCPVCDLDTCDGTMQTLDARHIELFLTEEYRSGIWDYYLVGSRNINKQADGASGGIFDLKHINDESTSDIFDYKSWVGKRMDRQPKTKITLHAVAVNTNLQENEGLQIKYHAMRAGKGGEVFQQSQLFMSTPWLHLKSTSLLLSHAAKNPCPPQYCGTNPLPIRFPFTLHQHPGNCTGYPGLTFTCSVDEGRDVPLLQLPHSGSFSVRHINYLMQEIHLYDPAGCLPRRLISLNLTSSPFAAALTEELTFLSCPRRVGLAEVECLGNATSAVLAGPAGRLSGAMAVCGTMFTVPIAVPWDGGDWVAEDLRLTWSLPECQGCEVGGGVCGLGRSRSGVVGEITCFSNHGTVEWKAVRSRAAAVAAPSLQPPAMVGLDDSTIESYEKVVLGESKRLPGPNGVTFQEFNLILLITSPVIIHSKDLSEFELWKQFLPNKVPFQLEAPPPQQPKNITEGSTIAPPPRATASGLNNSEASKVESCSKISVQIPTCGNNTFFIQYPFTLLQEGQNPHHITPYDLKCNRQKVVALNLPFSGEFFVRDINYFQQRIQLYDPSNCLPRRLKNLSLPSSPFMAVSYQNYTFFSCPLGSPSSRNLTAIRCLSNSTASVVAASETSMMDGIKNLTACKVLYSLQVPVSQVFEYAYNGIDGDLQLAWIDPSSRGNSRGIASSKPGALTIILICAITILTALLVAMLCLGCGLTVVVVMLDIEEANNQGSWSCSTRVWERARFRLSRASNGTAGPLNEVSFMSSASQQPQSAVPRGSAAPLNESSSTLPPPVPPPPPPPPPRIAAVHPFGYYLSFMPSSPQVPREALGPLDELPSTSSSPNVAVEAPDGFASFMSLPEVSSMPAAGDREVFIEATPHDDSTYMSLTQLPMGASTPLHDSPDVSLRTPSVSEVNPFSYFLSSVASPQGLRGASSPLDEVPSTLSSPSVAADDVDGFVSVIPSPELWSMLATREDGFFIDDSPVISSPQVQRGAAAPLDDSSSALPPPPPPPSVGEGRPLDYFLSLLSAHFRRGNAASSVHELSSIPPSPSELSSTPSSPSVTGDLSFIPSPLEDEVHGNLEELPTEDIIIGGSECISGPNGDSCTICLENYKSSERLRVIRNCNHCFHADCLDLWLQRKSTCPICRTNVS</sequence>
<comment type="caution">
    <text evidence="6">The sequence shown here is derived from an EMBL/GenBank/DDBJ whole genome shotgun (WGS) entry which is preliminary data.</text>
</comment>
<feature type="compositionally biased region" description="Polar residues" evidence="4">
    <location>
        <begin position="13"/>
        <end position="24"/>
    </location>
</feature>
<dbReference type="EMBL" id="PNBA02000006">
    <property type="protein sequence ID" value="KAG6420187.1"/>
    <property type="molecule type" value="Genomic_DNA"/>
</dbReference>
<dbReference type="Gene3D" id="3.30.40.10">
    <property type="entry name" value="Zinc/RING finger domain, C3HC4 (zinc finger)"/>
    <property type="match status" value="1"/>
</dbReference>
<reference evidence="6" key="2">
    <citation type="submission" date="2020-08" db="EMBL/GenBank/DDBJ databases">
        <title>Plant Genome Project.</title>
        <authorList>
            <person name="Zhang R.-G."/>
        </authorList>
    </citation>
    <scope>NUCLEOTIDE SEQUENCE</scope>
    <source>
        <strain evidence="6">Huo1</strain>
        <tissue evidence="6">Leaf</tissue>
    </source>
</reference>
<feature type="region of interest" description="Disordered" evidence="4">
    <location>
        <begin position="1231"/>
        <end position="1255"/>
    </location>
</feature>
<keyword evidence="3" id="KW-0862">Zinc</keyword>
<dbReference type="Gene3D" id="1.20.1280.50">
    <property type="match status" value="1"/>
</dbReference>
<dbReference type="PROSITE" id="PS50089">
    <property type="entry name" value="ZF_RING_2"/>
    <property type="match status" value="1"/>
</dbReference>
<feature type="compositionally biased region" description="Pro residues" evidence="4">
    <location>
        <begin position="980"/>
        <end position="993"/>
    </location>
</feature>
<evidence type="ECO:0000259" key="5">
    <source>
        <dbReference type="PROSITE" id="PS50089"/>
    </source>
</evidence>
<keyword evidence="3" id="KW-0863">Zinc-finger</keyword>
<dbReference type="Pfam" id="PF13639">
    <property type="entry name" value="zf-RING_2"/>
    <property type="match status" value="1"/>
</dbReference>
<dbReference type="GO" id="GO:0016020">
    <property type="term" value="C:membrane"/>
    <property type="evidence" value="ECO:0007669"/>
    <property type="project" value="UniProtKB-SubCell"/>
</dbReference>
<evidence type="ECO:0000256" key="2">
    <source>
        <dbReference type="ARBA" id="ARBA00022729"/>
    </source>
</evidence>
<evidence type="ECO:0000256" key="1">
    <source>
        <dbReference type="ARBA" id="ARBA00004167"/>
    </source>
</evidence>
<accession>A0A8X8XWX5</accession>
<dbReference type="InterPro" id="IPR001841">
    <property type="entry name" value="Znf_RING"/>
</dbReference>
<dbReference type="SUPFAM" id="SSF57850">
    <property type="entry name" value="RING/U-box"/>
    <property type="match status" value="1"/>
</dbReference>
<proteinExistence type="predicted"/>
<feature type="compositionally biased region" description="Low complexity" evidence="4">
    <location>
        <begin position="1184"/>
        <end position="1194"/>
    </location>
</feature>
<evidence type="ECO:0000313" key="7">
    <source>
        <dbReference type="Proteomes" id="UP000298416"/>
    </source>
</evidence>
<evidence type="ECO:0000256" key="3">
    <source>
        <dbReference type="PROSITE-ProRule" id="PRU00175"/>
    </source>
</evidence>
<dbReference type="GO" id="GO:0008270">
    <property type="term" value="F:zinc ion binding"/>
    <property type="evidence" value="ECO:0007669"/>
    <property type="project" value="UniProtKB-KW"/>
</dbReference>
<protein>
    <recommendedName>
        <fullName evidence="5">RING-type domain-containing protein</fullName>
    </recommendedName>
</protein>
<comment type="subcellular location">
    <subcellularLocation>
        <location evidence="1">Membrane</location>
        <topology evidence="1">Single-pass membrane protein</topology>
    </subcellularLocation>
</comment>
<dbReference type="Pfam" id="PF13947">
    <property type="entry name" value="GUB_WAK_bind"/>
    <property type="match status" value="2"/>
</dbReference>
<dbReference type="SMART" id="SM00184">
    <property type="entry name" value="RING"/>
    <property type="match status" value="1"/>
</dbReference>
<dbReference type="GO" id="GO:0030247">
    <property type="term" value="F:polysaccharide binding"/>
    <property type="evidence" value="ECO:0007669"/>
    <property type="project" value="InterPro"/>
</dbReference>
<dbReference type="CDD" id="cd16461">
    <property type="entry name" value="RING-H2_EL5-like"/>
    <property type="match status" value="1"/>
</dbReference>
<feature type="domain" description="RING-type" evidence="5">
    <location>
        <begin position="1295"/>
        <end position="1337"/>
    </location>
</feature>
<dbReference type="PANTHER" id="PTHR47149">
    <property type="entry name" value="F-BOX PROTEIN RMF"/>
    <property type="match status" value="1"/>
</dbReference>
<dbReference type="PANTHER" id="PTHR47149:SF1">
    <property type="entry name" value="F-BOX PROTEIN RMF"/>
    <property type="match status" value="1"/>
</dbReference>
<dbReference type="InterPro" id="IPR013083">
    <property type="entry name" value="Znf_RING/FYVE/PHD"/>
</dbReference>
<keyword evidence="3" id="KW-0479">Metal-binding</keyword>
<evidence type="ECO:0000256" key="4">
    <source>
        <dbReference type="SAM" id="MobiDB-lite"/>
    </source>
</evidence>
<keyword evidence="7" id="KW-1185">Reference proteome</keyword>
<dbReference type="InterPro" id="IPR025287">
    <property type="entry name" value="WAK_GUB"/>
</dbReference>
<feature type="region of interest" description="Disordered" evidence="4">
    <location>
        <begin position="1"/>
        <end position="24"/>
    </location>
</feature>
<dbReference type="SUPFAM" id="SSF81383">
    <property type="entry name" value="F-box domain"/>
    <property type="match status" value="1"/>
</dbReference>
<feature type="region of interest" description="Disordered" evidence="4">
    <location>
        <begin position="1172"/>
        <end position="1208"/>
    </location>
</feature>
<dbReference type="GO" id="GO:0005634">
    <property type="term" value="C:nucleus"/>
    <property type="evidence" value="ECO:0007669"/>
    <property type="project" value="TreeGrafter"/>
</dbReference>
<feature type="region of interest" description="Disordered" evidence="4">
    <location>
        <begin position="954"/>
        <end position="993"/>
    </location>
</feature>
<feature type="compositionally biased region" description="Low complexity" evidence="4">
    <location>
        <begin position="1241"/>
        <end position="1251"/>
    </location>
</feature>
<dbReference type="InterPro" id="IPR036047">
    <property type="entry name" value="F-box-like_dom_sf"/>
</dbReference>
<keyword evidence="2" id="KW-0732">Signal</keyword>
<dbReference type="GO" id="GO:0061458">
    <property type="term" value="P:reproductive system development"/>
    <property type="evidence" value="ECO:0007669"/>
    <property type="project" value="TreeGrafter"/>
</dbReference>
<evidence type="ECO:0000313" key="6">
    <source>
        <dbReference type="EMBL" id="KAG6420187.1"/>
    </source>
</evidence>
<gene>
    <name evidence="6" type="ORF">SASPL_116707</name>
</gene>
<feature type="compositionally biased region" description="Low complexity" evidence="4">
    <location>
        <begin position="955"/>
        <end position="964"/>
    </location>
</feature>
<dbReference type="Proteomes" id="UP000298416">
    <property type="component" value="Unassembled WGS sequence"/>
</dbReference>
<reference evidence="6" key="1">
    <citation type="submission" date="2018-01" db="EMBL/GenBank/DDBJ databases">
        <authorList>
            <person name="Mao J.F."/>
        </authorList>
    </citation>
    <scope>NUCLEOTIDE SEQUENCE</scope>
    <source>
        <strain evidence="6">Huo1</strain>
        <tissue evidence="6">Leaf</tissue>
    </source>
</reference>